<dbReference type="Proteomes" id="UP000253099">
    <property type="component" value="Unassembled WGS sequence"/>
</dbReference>
<feature type="transmembrane region" description="Helical" evidence="1">
    <location>
        <begin position="7"/>
        <end position="34"/>
    </location>
</feature>
<sequence>MWDLVYVLSYILIIAFHHYLSFLYIIIGMAVYILTELSLGWIPISYGIGVIIIGILIALAIAISIWAGFIYTIEKKFQL</sequence>
<feature type="transmembrane region" description="Helical" evidence="1">
    <location>
        <begin position="46"/>
        <end position="73"/>
    </location>
</feature>
<reference evidence="2 3" key="1">
    <citation type="submission" date="2018-06" db="EMBL/GenBank/DDBJ databases">
        <title>Genomic insight into two independent archaeal endosymbiosis events.</title>
        <authorList>
            <person name="Lind A.E."/>
            <person name="Lewis W.H."/>
            <person name="Spang A."/>
            <person name="Guy L."/>
            <person name="Embley M.T."/>
            <person name="Ettema T.J.G."/>
        </authorList>
    </citation>
    <scope>NUCLEOTIDE SEQUENCE [LARGE SCALE GENOMIC DNA]</scope>
    <source>
        <strain evidence="2">NOE</strain>
    </source>
</reference>
<protein>
    <submittedName>
        <fullName evidence="2">Uncharacterized protein</fullName>
    </submittedName>
</protein>
<keyword evidence="1" id="KW-0472">Membrane</keyword>
<evidence type="ECO:0000313" key="3">
    <source>
        <dbReference type="Proteomes" id="UP000253099"/>
    </source>
</evidence>
<keyword evidence="1" id="KW-1133">Transmembrane helix</keyword>
<evidence type="ECO:0000313" key="2">
    <source>
        <dbReference type="EMBL" id="RBQ24213.1"/>
    </source>
</evidence>
<accession>A0A366MEI1</accession>
<dbReference type="EMBL" id="NIZT01000008">
    <property type="protein sequence ID" value="RBQ24213.1"/>
    <property type="molecule type" value="Genomic_DNA"/>
</dbReference>
<gene>
    <name evidence="2" type="ORF">ALNOE001_03260</name>
</gene>
<organism evidence="2 3">
    <name type="scientific">Candidatus Methanobinarius endosymbioticus</name>
    <dbReference type="NCBI Taxonomy" id="2006182"/>
    <lineage>
        <taxon>Archaea</taxon>
        <taxon>Methanobacteriati</taxon>
        <taxon>Methanobacteriota</taxon>
        <taxon>Methanomada group</taxon>
        <taxon>Methanobacteria</taxon>
        <taxon>Methanobacteriales</taxon>
        <taxon>Methanobacteriaceae</taxon>
        <taxon>Candidatus Methanobinarius</taxon>
    </lineage>
</organism>
<comment type="caution">
    <text evidence="2">The sequence shown here is derived from an EMBL/GenBank/DDBJ whole genome shotgun (WGS) entry which is preliminary data.</text>
</comment>
<keyword evidence="1" id="KW-0812">Transmembrane</keyword>
<dbReference type="AlphaFoldDB" id="A0A366MEI1"/>
<proteinExistence type="predicted"/>
<evidence type="ECO:0000256" key="1">
    <source>
        <dbReference type="SAM" id="Phobius"/>
    </source>
</evidence>
<name>A0A366MEI1_9EURY</name>
<keyword evidence="3" id="KW-1185">Reference proteome</keyword>